<protein>
    <submittedName>
        <fullName evidence="1">Uncharacterized protein</fullName>
    </submittedName>
</protein>
<dbReference type="EMBL" id="JASCZI010090681">
    <property type="protein sequence ID" value="MED6144860.1"/>
    <property type="molecule type" value="Genomic_DNA"/>
</dbReference>
<gene>
    <name evidence="1" type="ORF">PIB30_019480</name>
</gene>
<dbReference type="PANTHER" id="PTHR45282">
    <property type="entry name" value="OS03G0858400 PROTEIN"/>
    <property type="match status" value="1"/>
</dbReference>
<dbReference type="PANTHER" id="PTHR45282:SF2">
    <property type="entry name" value="OS03G0858400 PROTEIN"/>
    <property type="match status" value="1"/>
</dbReference>
<evidence type="ECO:0000313" key="2">
    <source>
        <dbReference type="Proteomes" id="UP001341840"/>
    </source>
</evidence>
<organism evidence="1 2">
    <name type="scientific">Stylosanthes scabra</name>
    <dbReference type="NCBI Taxonomy" id="79078"/>
    <lineage>
        <taxon>Eukaryota</taxon>
        <taxon>Viridiplantae</taxon>
        <taxon>Streptophyta</taxon>
        <taxon>Embryophyta</taxon>
        <taxon>Tracheophyta</taxon>
        <taxon>Spermatophyta</taxon>
        <taxon>Magnoliopsida</taxon>
        <taxon>eudicotyledons</taxon>
        <taxon>Gunneridae</taxon>
        <taxon>Pentapetalae</taxon>
        <taxon>rosids</taxon>
        <taxon>fabids</taxon>
        <taxon>Fabales</taxon>
        <taxon>Fabaceae</taxon>
        <taxon>Papilionoideae</taxon>
        <taxon>50 kb inversion clade</taxon>
        <taxon>dalbergioids sensu lato</taxon>
        <taxon>Dalbergieae</taxon>
        <taxon>Pterocarpus clade</taxon>
        <taxon>Stylosanthes</taxon>
    </lineage>
</organism>
<name>A0ABU6T928_9FABA</name>
<sequence>MRPLLPESCWKEVKNWEIEWEEIKARVMLQPQIDSEETKPQQKQEITTKIEEKHKVEVYANSDSTHHQFNFTISFHKSTSSENAIDETSDAKLKENLDVHLEHSDMEINLVLEETAIIGVEVGVVAKEEGEDTMNEVSRGTPPVTNLQVGVSPIVVKPPALMAAGLRLREAEEDVGVNIGLVWEYVQLDCITKGEETSTRTPIGGAEEKAVVVWDHKLEKRDPDLSEVEMMMERFAKLLLGRTCLMEEKEGIILGDSKDCGSACSFGRGRLSCKNYTNQILKAAMTINSSVLAEVEIPGVYKLQDQWEYHKVYDRRATIIFFGAKASHDSDDVSVIIALCLEGTDIMLWHGRIGKNMGHVNTNQLLHNITSIPFRLSKSTSVDYRAMEQIEVFNSSKSPILQFCGGAVSLTMQPTKLS</sequence>
<accession>A0ABU6T928</accession>
<proteinExistence type="predicted"/>
<comment type="caution">
    <text evidence="1">The sequence shown here is derived from an EMBL/GenBank/DDBJ whole genome shotgun (WGS) entry which is preliminary data.</text>
</comment>
<evidence type="ECO:0000313" key="1">
    <source>
        <dbReference type="EMBL" id="MED6144860.1"/>
    </source>
</evidence>
<keyword evidence="2" id="KW-1185">Reference proteome</keyword>
<reference evidence="1 2" key="1">
    <citation type="journal article" date="2023" name="Plants (Basel)">
        <title>Bridging the Gap: Combining Genomics and Transcriptomics Approaches to Understand Stylosanthes scabra, an Orphan Legume from the Brazilian Caatinga.</title>
        <authorList>
            <person name="Ferreira-Neto J.R.C."/>
            <person name="da Silva M.D."/>
            <person name="Binneck E."/>
            <person name="de Melo N.F."/>
            <person name="da Silva R.H."/>
            <person name="de Melo A.L.T.M."/>
            <person name="Pandolfi V."/>
            <person name="Bustamante F.O."/>
            <person name="Brasileiro-Vidal A.C."/>
            <person name="Benko-Iseppon A.M."/>
        </authorList>
    </citation>
    <scope>NUCLEOTIDE SEQUENCE [LARGE SCALE GENOMIC DNA]</scope>
    <source>
        <tissue evidence="1">Leaves</tissue>
    </source>
</reference>
<dbReference type="Proteomes" id="UP001341840">
    <property type="component" value="Unassembled WGS sequence"/>
</dbReference>